<evidence type="ECO:0000256" key="5">
    <source>
        <dbReference type="ARBA" id="ARBA00023157"/>
    </source>
</evidence>
<dbReference type="InterPro" id="IPR036058">
    <property type="entry name" value="Kazal_dom_sf"/>
</dbReference>
<keyword evidence="5" id="KW-1015">Disulfide bond</keyword>
<dbReference type="GO" id="GO:0005576">
    <property type="term" value="C:extracellular region"/>
    <property type="evidence" value="ECO:0007669"/>
    <property type="project" value="UniProtKB-SubCell"/>
</dbReference>
<dbReference type="SUPFAM" id="SSF100895">
    <property type="entry name" value="Kazal-type serine protease inhibitors"/>
    <property type="match status" value="1"/>
</dbReference>
<dbReference type="PROSITE" id="PS51465">
    <property type="entry name" value="KAZAL_2"/>
    <property type="match status" value="1"/>
</dbReference>
<evidence type="ECO:0000259" key="7">
    <source>
        <dbReference type="PROSITE" id="PS51465"/>
    </source>
</evidence>
<evidence type="ECO:0000256" key="3">
    <source>
        <dbReference type="ARBA" id="ARBA00022690"/>
    </source>
</evidence>
<dbReference type="GO" id="GO:0004867">
    <property type="term" value="F:serine-type endopeptidase inhibitor activity"/>
    <property type="evidence" value="ECO:0007669"/>
    <property type="project" value="UniProtKB-KW"/>
</dbReference>
<evidence type="ECO:0000313" key="9">
    <source>
        <dbReference type="Proteomes" id="UP000281406"/>
    </source>
</evidence>
<dbReference type="PANTHER" id="PTHR47729">
    <property type="entry name" value="SERINE PEPTIDASE INHIBITOR, KAZAL TYPE 2, TANDEM DUPLICATE 1-RELATED"/>
    <property type="match status" value="1"/>
</dbReference>
<dbReference type="FunFam" id="3.30.60.30:FF:000031">
    <property type="entry name" value="Serine protease inhibitor Kazal-type 2"/>
    <property type="match status" value="1"/>
</dbReference>
<gene>
    <name evidence="8" type="ORF">DPX16_8384</name>
</gene>
<dbReference type="PANTHER" id="PTHR47729:SF1">
    <property type="entry name" value="OVOMUCOID-LIKE-RELATED"/>
    <property type="match status" value="1"/>
</dbReference>
<evidence type="ECO:0000313" key="8">
    <source>
        <dbReference type="EMBL" id="ROL55536.1"/>
    </source>
</evidence>
<evidence type="ECO:0000256" key="6">
    <source>
        <dbReference type="SAM" id="SignalP"/>
    </source>
</evidence>
<feature type="chain" id="PRO_5017937106" evidence="6">
    <location>
        <begin position="18"/>
        <end position="77"/>
    </location>
</feature>
<keyword evidence="2" id="KW-0964">Secreted</keyword>
<evidence type="ECO:0000256" key="2">
    <source>
        <dbReference type="ARBA" id="ARBA00022525"/>
    </source>
</evidence>
<proteinExistence type="predicted"/>
<feature type="signal peptide" evidence="6">
    <location>
        <begin position="1"/>
        <end position="17"/>
    </location>
</feature>
<dbReference type="Pfam" id="PF00050">
    <property type="entry name" value="Kazal_1"/>
    <property type="match status" value="1"/>
</dbReference>
<dbReference type="PRINTS" id="PR00290">
    <property type="entry name" value="KAZALINHBTR"/>
</dbReference>
<comment type="subcellular location">
    <subcellularLocation>
        <location evidence="1">Secreted</location>
    </subcellularLocation>
</comment>
<keyword evidence="9" id="KW-1185">Reference proteome</keyword>
<keyword evidence="6" id="KW-0732">Signal</keyword>
<dbReference type="SMART" id="SM00280">
    <property type="entry name" value="KAZAL"/>
    <property type="match status" value="1"/>
</dbReference>
<keyword evidence="3" id="KW-0646">Protease inhibitor</keyword>
<feature type="domain" description="Kazal-like" evidence="7">
    <location>
        <begin position="23"/>
        <end position="77"/>
    </location>
</feature>
<reference evidence="8 9" key="1">
    <citation type="submission" date="2018-10" db="EMBL/GenBank/DDBJ databases">
        <title>Genome assembly for a Yunnan-Guizhou Plateau 3E fish, Anabarilius grahami (Regan), and its evolutionary and genetic applications.</title>
        <authorList>
            <person name="Jiang W."/>
        </authorList>
    </citation>
    <scope>NUCLEOTIDE SEQUENCE [LARGE SCALE GENOMIC DNA]</scope>
    <source>
        <strain evidence="8">AG-KIZ</strain>
        <tissue evidence="8">Muscle</tissue>
    </source>
</reference>
<dbReference type="EMBL" id="RJVU01000233">
    <property type="protein sequence ID" value="ROL55536.1"/>
    <property type="molecule type" value="Genomic_DNA"/>
</dbReference>
<dbReference type="OrthoDB" id="126772at2759"/>
<accession>A0A3N0ZAS5</accession>
<dbReference type="InterPro" id="IPR051597">
    <property type="entry name" value="Bifunctional_prot_inhibitor"/>
</dbReference>
<comment type="caution">
    <text evidence="8">The sequence shown here is derived from an EMBL/GenBank/DDBJ whole genome shotgun (WGS) entry which is preliminary data.</text>
</comment>
<dbReference type="AlphaFoldDB" id="A0A3N0ZAS5"/>
<keyword evidence="4" id="KW-0722">Serine protease inhibitor</keyword>
<evidence type="ECO:0000256" key="4">
    <source>
        <dbReference type="ARBA" id="ARBA00022900"/>
    </source>
</evidence>
<dbReference type="InterPro" id="IPR001239">
    <property type="entry name" value="Prot_inh_Kazal-m"/>
</dbReference>
<dbReference type="Gene3D" id="3.30.60.30">
    <property type="match status" value="1"/>
</dbReference>
<dbReference type="Proteomes" id="UP000281406">
    <property type="component" value="Unassembled WGS sequence"/>
</dbReference>
<name>A0A3N0ZAS5_ANAGA</name>
<sequence>MLGRILLVFCLAAFASAAVISGGPKVPKCSEYFLPMCTREYNPVCGTDGATYPNECMLCLDNMEKKVNTLISRMGEC</sequence>
<dbReference type="PROSITE" id="PS00282">
    <property type="entry name" value="KAZAL_1"/>
    <property type="match status" value="1"/>
</dbReference>
<dbReference type="InterPro" id="IPR002350">
    <property type="entry name" value="Kazal_dom"/>
</dbReference>
<evidence type="ECO:0000256" key="1">
    <source>
        <dbReference type="ARBA" id="ARBA00004613"/>
    </source>
</evidence>
<protein>
    <submittedName>
        <fullName evidence="8">Trypsin inhibitor ClTI-1</fullName>
    </submittedName>
</protein>
<organism evidence="8 9">
    <name type="scientific">Anabarilius grahami</name>
    <name type="common">Kanglang fish</name>
    <name type="synonym">Barilius grahami</name>
    <dbReference type="NCBI Taxonomy" id="495550"/>
    <lineage>
        <taxon>Eukaryota</taxon>
        <taxon>Metazoa</taxon>
        <taxon>Chordata</taxon>
        <taxon>Craniata</taxon>
        <taxon>Vertebrata</taxon>
        <taxon>Euteleostomi</taxon>
        <taxon>Actinopterygii</taxon>
        <taxon>Neopterygii</taxon>
        <taxon>Teleostei</taxon>
        <taxon>Ostariophysi</taxon>
        <taxon>Cypriniformes</taxon>
        <taxon>Xenocyprididae</taxon>
        <taxon>Xenocypridinae</taxon>
        <taxon>Xenocypridinae incertae sedis</taxon>
        <taxon>Anabarilius</taxon>
    </lineage>
</organism>